<evidence type="ECO:0000256" key="2">
    <source>
        <dbReference type="ARBA" id="ARBA00022448"/>
    </source>
</evidence>
<dbReference type="GO" id="GO:0042597">
    <property type="term" value="C:periplasmic space"/>
    <property type="evidence" value="ECO:0007669"/>
    <property type="project" value="UniProtKB-ARBA"/>
</dbReference>
<dbReference type="InterPro" id="IPR000914">
    <property type="entry name" value="SBP_5_dom"/>
</dbReference>
<keyword evidence="4" id="KW-0472">Membrane</keyword>
<dbReference type="Gene3D" id="3.10.105.10">
    <property type="entry name" value="Dipeptide-binding Protein, Domain 3"/>
    <property type="match status" value="1"/>
</dbReference>
<dbReference type="PANTHER" id="PTHR30290:SF9">
    <property type="entry name" value="OLIGOPEPTIDE-BINDING PROTEIN APPA"/>
    <property type="match status" value="1"/>
</dbReference>
<dbReference type="Gene3D" id="3.40.190.10">
    <property type="entry name" value="Periplasmic binding protein-like II"/>
    <property type="match status" value="1"/>
</dbReference>
<keyword evidence="4" id="KW-1133">Transmembrane helix</keyword>
<gene>
    <name evidence="6" type="ORF">UW22_C0021G0007</name>
</gene>
<dbReference type="EMBL" id="LCHM01000021">
    <property type="protein sequence ID" value="KKT37641.1"/>
    <property type="molecule type" value="Genomic_DNA"/>
</dbReference>
<dbReference type="InterPro" id="IPR039424">
    <property type="entry name" value="SBP_5"/>
</dbReference>
<keyword evidence="4" id="KW-0812">Transmembrane</keyword>
<dbReference type="SUPFAM" id="SSF53850">
    <property type="entry name" value="Periplasmic binding protein-like II"/>
    <property type="match status" value="1"/>
</dbReference>
<evidence type="ECO:0000313" key="7">
    <source>
        <dbReference type="Proteomes" id="UP000034617"/>
    </source>
</evidence>
<evidence type="ECO:0000256" key="4">
    <source>
        <dbReference type="SAM" id="Phobius"/>
    </source>
</evidence>
<evidence type="ECO:0000256" key="3">
    <source>
        <dbReference type="ARBA" id="ARBA00022729"/>
    </source>
</evidence>
<evidence type="ECO:0000313" key="6">
    <source>
        <dbReference type="EMBL" id="KKT37641.1"/>
    </source>
</evidence>
<dbReference type="PANTHER" id="PTHR30290">
    <property type="entry name" value="PERIPLASMIC BINDING COMPONENT OF ABC TRANSPORTER"/>
    <property type="match status" value="1"/>
</dbReference>
<evidence type="ECO:0000259" key="5">
    <source>
        <dbReference type="Pfam" id="PF00496"/>
    </source>
</evidence>
<sequence>MSFLKRSRFYYWFFQELGKKYKRQIIFGLVIGSITIVAIQNFFLPFYRSKAKKTEYIGVVGDYTVWSVPQSILGQISYGLTQQDESGNISPGLASSWEATDSGKKYIFQINTNILWHDQTKVSLSDINYNIKDVTVTRQPPNTITYQIPMPYSPFLTVVSKPIFKKGLVGYGPYFVSGLLFKGGTFLSLTLSSKNPLIPNKMYKFYKTETQALLAYKQGEIDRIEGLLSRDETMSKWKNTNVTSNINYDRMVTIFFNVKDPLLSEKSLRQSLAYAIPDLQEERAYSPIGKTSWAYSDSVKQYAYDTVQAKKLFESSKMSTSSASLTLYTFSPYLKIAQTIAKSWTDLGIKTDVKVENTLPPSYQALLTARDIPKDPDQYAFWHSTQNFTNITNYSNAKIDKLLEDGRAEIDHEKRLEIYADFQKRLVDEAPAIFLYYPKTYSIERKK</sequence>
<dbReference type="Proteomes" id="UP000034617">
    <property type="component" value="Unassembled WGS sequence"/>
</dbReference>
<organism evidence="6 7">
    <name type="scientific">Candidatus Gottesmanbacteria bacterium GW2011_GWB1_44_11c</name>
    <dbReference type="NCBI Taxonomy" id="1618447"/>
    <lineage>
        <taxon>Bacteria</taxon>
        <taxon>Candidatus Gottesmaniibacteriota</taxon>
    </lineage>
</organism>
<evidence type="ECO:0000256" key="1">
    <source>
        <dbReference type="ARBA" id="ARBA00005695"/>
    </source>
</evidence>
<dbReference type="AlphaFoldDB" id="A0A0G1GRG4"/>
<reference evidence="6 7" key="1">
    <citation type="journal article" date="2015" name="Nature">
        <title>rRNA introns, odd ribosomes, and small enigmatic genomes across a large radiation of phyla.</title>
        <authorList>
            <person name="Brown C.T."/>
            <person name="Hug L.A."/>
            <person name="Thomas B.C."/>
            <person name="Sharon I."/>
            <person name="Castelle C.J."/>
            <person name="Singh A."/>
            <person name="Wilkins M.J."/>
            <person name="Williams K.H."/>
            <person name="Banfield J.F."/>
        </authorList>
    </citation>
    <scope>NUCLEOTIDE SEQUENCE [LARGE SCALE GENOMIC DNA]</scope>
</reference>
<accession>A0A0G1GRG4</accession>
<dbReference type="GO" id="GO:0043190">
    <property type="term" value="C:ATP-binding cassette (ABC) transporter complex"/>
    <property type="evidence" value="ECO:0007669"/>
    <property type="project" value="InterPro"/>
</dbReference>
<dbReference type="Pfam" id="PF00496">
    <property type="entry name" value="SBP_bac_5"/>
    <property type="match status" value="1"/>
</dbReference>
<proteinExistence type="inferred from homology"/>
<dbReference type="GO" id="GO:1904680">
    <property type="term" value="F:peptide transmembrane transporter activity"/>
    <property type="evidence" value="ECO:0007669"/>
    <property type="project" value="TreeGrafter"/>
</dbReference>
<comment type="caution">
    <text evidence="6">The sequence shown here is derived from an EMBL/GenBank/DDBJ whole genome shotgun (WGS) entry which is preliminary data.</text>
</comment>
<dbReference type="Gene3D" id="3.90.76.10">
    <property type="entry name" value="Dipeptide-binding Protein, Domain 1"/>
    <property type="match status" value="1"/>
</dbReference>
<comment type="similarity">
    <text evidence="1">Belongs to the bacterial solute-binding protein 5 family.</text>
</comment>
<keyword evidence="2" id="KW-0813">Transport</keyword>
<feature type="domain" description="Solute-binding protein family 5" evidence="5">
    <location>
        <begin position="202"/>
        <end position="358"/>
    </location>
</feature>
<dbReference type="InterPro" id="IPR030678">
    <property type="entry name" value="Peptide/Ni-bd"/>
</dbReference>
<keyword evidence="3" id="KW-0732">Signal</keyword>
<dbReference type="PIRSF" id="PIRSF002741">
    <property type="entry name" value="MppA"/>
    <property type="match status" value="1"/>
</dbReference>
<dbReference type="GO" id="GO:0015833">
    <property type="term" value="P:peptide transport"/>
    <property type="evidence" value="ECO:0007669"/>
    <property type="project" value="TreeGrafter"/>
</dbReference>
<protein>
    <submittedName>
        <fullName evidence="6">Extracellular solute-binding protein family 5</fullName>
    </submittedName>
</protein>
<dbReference type="CDD" id="cd00995">
    <property type="entry name" value="PBP2_NikA_DppA_OppA_like"/>
    <property type="match status" value="1"/>
</dbReference>
<feature type="transmembrane region" description="Helical" evidence="4">
    <location>
        <begin position="25"/>
        <end position="47"/>
    </location>
</feature>
<name>A0A0G1GRG4_9BACT</name>